<sequence length="318" mass="35621">MQSCSNLPPELLSMIADRLSLIELVCFRSYCKAWNSASSAASAKIESALDFEPWFLLYGTGDEKIDSGQICKLVADCSTKFNMSLPELDGATCLASHQGWLLLFKEGQHGSNSSMFFFRPFSKTKIDLSESPISKVSDHVAAFSCHPISLDCTICVTGRINNDELEVNVLRCEANKWVQVNIRSTRAMISTTECNAYRTRKQGFYFLDRKDGLLVVPISKSTVSPEVSSVTDATHTTSKAEIFSTYKKYFKSTNMKEKLGIAVDEDVSISTCGTQTQEDGNDTFIYNETIPGECKSPKYKGVWIYPKFYQIYPKDQSW</sequence>
<evidence type="ECO:0000259" key="2">
    <source>
        <dbReference type="Pfam" id="PF03478"/>
    </source>
</evidence>
<evidence type="ECO:0000313" key="4">
    <source>
        <dbReference type="Proteomes" id="UP000327157"/>
    </source>
</evidence>
<name>A0A5N5HXQ4_9ROSA</name>
<evidence type="ECO:0000259" key="1">
    <source>
        <dbReference type="Pfam" id="PF00646"/>
    </source>
</evidence>
<organism evidence="3 4">
    <name type="scientific">Pyrus ussuriensis x Pyrus communis</name>
    <dbReference type="NCBI Taxonomy" id="2448454"/>
    <lineage>
        <taxon>Eukaryota</taxon>
        <taxon>Viridiplantae</taxon>
        <taxon>Streptophyta</taxon>
        <taxon>Embryophyta</taxon>
        <taxon>Tracheophyta</taxon>
        <taxon>Spermatophyta</taxon>
        <taxon>Magnoliopsida</taxon>
        <taxon>eudicotyledons</taxon>
        <taxon>Gunneridae</taxon>
        <taxon>Pentapetalae</taxon>
        <taxon>rosids</taxon>
        <taxon>fabids</taxon>
        <taxon>Rosales</taxon>
        <taxon>Rosaceae</taxon>
        <taxon>Amygdaloideae</taxon>
        <taxon>Maleae</taxon>
        <taxon>Pyrus</taxon>
    </lineage>
</organism>
<reference evidence="3 4" key="1">
    <citation type="submission" date="2019-09" db="EMBL/GenBank/DDBJ databases">
        <authorList>
            <person name="Ou C."/>
        </authorList>
    </citation>
    <scope>NUCLEOTIDE SEQUENCE [LARGE SCALE GENOMIC DNA]</scope>
    <source>
        <strain evidence="3">S2</strain>
        <tissue evidence="3">Leaf</tissue>
    </source>
</reference>
<keyword evidence="4" id="KW-1185">Reference proteome</keyword>
<dbReference type="InterPro" id="IPR005174">
    <property type="entry name" value="KIB1-4_b-propeller"/>
</dbReference>
<dbReference type="EMBL" id="SMOL01000120">
    <property type="protein sequence ID" value="KAB2632338.1"/>
    <property type="molecule type" value="Genomic_DNA"/>
</dbReference>
<gene>
    <name evidence="3" type="ORF">D8674_028585</name>
</gene>
<dbReference type="Pfam" id="PF03478">
    <property type="entry name" value="Beta-prop_KIB1-4"/>
    <property type="match status" value="1"/>
</dbReference>
<accession>A0A5N5HXQ4</accession>
<feature type="domain" description="KIB1-4 beta-propeller" evidence="2">
    <location>
        <begin position="82"/>
        <end position="230"/>
    </location>
</feature>
<dbReference type="PANTHER" id="PTHR34708:SF1">
    <property type="entry name" value="OS08G0126400 PROTEIN"/>
    <property type="match status" value="1"/>
</dbReference>
<dbReference type="Proteomes" id="UP000327157">
    <property type="component" value="Chromosome 6"/>
</dbReference>
<dbReference type="PANTHER" id="PTHR34708">
    <property type="entry name" value="OS07G0440000 PROTEIN"/>
    <property type="match status" value="1"/>
</dbReference>
<reference evidence="4" key="2">
    <citation type="submission" date="2019-10" db="EMBL/GenBank/DDBJ databases">
        <title>A de novo genome assembly of a pear dwarfing rootstock.</title>
        <authorList>
            <person name="Wang F."/>
            <person name="Wang J."/>
            <person name="Li S."/>
            <person name="Zhang Y."/>
            <person name="Fang M."/>
            <person name="Ma L."/>
            <person name="Zhao Y."/>
            <person name="Jiang S."/>
        </authorList>
    </citation>
    <scope>NUCLEOTIDE SEQUENCE [LARGE SCALE GENOMIC DNA]</scope>
</reference>
<comment type="caution">
    <text evidence="3">The sequence shown here is derived from an EMBL/GenBank/DDBJ whole genome shotgun (WGS) entry which is preliminary data.</text>
</comment>
<reference evidence="3 4" key="3">
    <citation type="submission" date="2019-11" db="EMBL/GenBank/DDBJ databases">
        <title>A de novo genome assembly of a pear dwarfing rootstock.</title>
        <authorList>
            <person name="Wang F."/>
            <person name="Wang J."/>
            <person name="Li S."/>
            <person name="Zhang Y."/>
            <person name="Fang M."/>
            <person name="Ma L."/>
            <person name="Zhao Y."/>
            <person name="Jiang S."/>
        </authorList>
    </citation>
    <scope>NUCLEOTIDE SEQUENCE [LARGE SCALE GENOMIC DNA]</scope>
    <source>
        <strain evidence="3">S2</strain>
        <tissue evidence="3">Leaf</tissue>
    </source>
</reference>
<evidence type="ECO:0000313" key="3">
    <source>
        <dbReference type="EMBL" id="KAB2632338.1"/>
    </source>
</evidence>
<dbReference type="InterPro" id="IPR001810">
    <property type="entry name" value="F-box_dom"/>
</dbReference>
<proteinExistence type="predicted"/>
<dbReference type="OrthoDB" id="1432457at2759"/>
<protein>
    <submittedName>
        <fullName evidence="3">Uncharacterized protein</fullName>
    </submittedName>
</protein>
<dbReference type="SUPFAM" id="SSF81383">
    <property type="entry name" value="F-box domain"/>
    <property type="match status" value="1"/>
</dbReference>
<dbReference type="AlphaFoldDB" id="A0A5N5HXQ4"/>
<feature type="domain" description="F-box" evidence="1">
    <location>
        <begin position="5"/>
        <end position="38"/>
    </location>
</feature>
<dbReference type="InterPro" id="IPR036047">
    <property type="entry name" value="F-box-like_dom_sf"/>
</dbReference>
<dbReference type="Pfam" id="PF00646">
    <property type="entry name" value="F-box"/>
    <property type="match status" value="1"/>
</dbReference>